<evidence type="ECO:0000313" key="3">
    <source>
        <dbReference type="Proteomes" id="UP001153387"/>
    </source>
</evidence>
<protein>
    <submittedName>
        <fullName evidence="2">Spore cortex biosynthesis protein YabQ</fullName>
    </submittedName>
</protein>
<feature type="transmembrane region" description="Helical" evidence="1">
    <location>
        <begin position="68"/>
        <end position="87"/>
    </location>
</feature>
<evidence type="ECO:0000256" key="1">
    <source>
        <dbReference type="SAM" id="Phobius"/>
    </source>
</evidence>
<dbReference type="AlphaFoldDB" id="A0A9X4KNI6"/>
<proteinExistence type="predicted"/>
<reference evidence="2 3" key="1">
    <citation type="submission" date="2022-10" db="EMBL/GenBank/DDBJ databases">
        <title>Comparative genomic analysis of Cohnella hashimotonis sp. nov., isolated from the International Space Station.</title>
        <authorList>
            <person name="Simpson A."/>
            <person name="Venkateswaran K."/>
        </authorList>
    </citation>
    <scope>NUCLEOTIDE SEQUENCE [LARGE SCALE GENOMIC DNA]</scope>
    <source>
        <strain evidence="2 3">DSM 18997</strain>
    </source>
</reference>
<dbReference type="RefSeq" id="WP_277568977.1">
    <property type="nucleotide sequence ID" value="NZ_JAPDHZ010000008.1"/>
</dbReference>
<keyword evidence="1" id="KW-1133">Transmembrane helix</keyword>
<dbReference type="Pfam" id="PF09578">
    <property type="entry name" value="Spore_YabQ"/>
    <property type="match status" value="1"/>
</dbReference>
<name>A0A9X4KNI6_9BACL</name>
<dbReference type="NCBIfam" id="TIGR02893">
    <property type="entry name" value="spore_yabQ"/>
    <property type="match status" value="1"/>
</dbReference>
<keyword evidence="1" id="KW-0472">Membrane</keyword>
<feature type="transmembrane region" description="Helical" evidence="1">
    <location>
        <begin position="108"/>
        <end position="125"/>
    </location>
</feature>
<dbReference type="EMBL" id="JAPDHZ010000008">
    <property type="protein sequence ID" value="MDG0795308.1"/>
    <property type="molecule type" value="Genomic_DNA"/>
</dbReference>
<keyword evidence="1" id="KW-0812">Transmembrane</keyword>
<feature type="transmembrane region" description="Helical" evidence="1">
    <location>
        <begin position="131"/>
        <end position="151"/>
    </location>
</feature>
<comment type="caution">
    <text evidence="2">The sequence shown here is derived from an EMBL/GenBank/DDBJ whole genome shotgun (WGS) entry which is preliminary data.</text>
</comment>
<sequence length="207" mass="23757">MNAAVHWSTIGAMMLCGLGMGTVFDIYRAAATRLRFRRWLLPAIDLLYWIAATLVVFRILLGVNYGEVRLYVFLGIGIGVCAYFGLFSSHVLRAAGWIFETLRKLGLLLWRIVRLLLVIPLTWIVRTLASLLDAVFVVTAALLLWLVKLLLRPLGPPGRWLWDRLLPVRRQFNRTRQWFQRAAGRVKEVWRVLRGTDDPADKSDPDE</sequence>
<dbReference type="Proteomes" id="UP001153387">
    <property type="component" value="Unassembled WGS sequence"/>
</dbReference>
<gene>
    <name evidence="2" type="primary">yabQ</name>
    <name evidence="2" type="ORF">OMP38_34145</name>
</gene>
<keyword evidence="3" id="KW-1185">Reference proteome</keyword>
<evidence type="ECO:0000313" key="2">
    <source>
        <dbReference type="EMBL" id="MDG0795308.1"/>
    </source>
</evidence>
<organism evidence="2 3">
    <name type="scientific">Cohnella ginsengisoli</name>
    <dbReference type="NCBI Taxonomy" id="425004"/>
    <lineage>
        <taxon>Bacteria</taxon>
        <taxon>Bacillati</taxon>
        <taxon>Bacillota</taxon>
        <taxon>Bacilli</taxon>
        <taxon>Bacillales</taxon>
        <taxon>Paenibacillaceae</taxon>
        <taxon>Cohnella</taxon>
    </lineage>
</organism>
<dbReference type="InterPro" id="IPR019074">
    <property type="entry name" value="YabQ"/>
</dbReference>
<feature type="transmembrane region" description="Helical" evidence="1">
    <location>
        <begin position="39"/>
        <end position="62"/>
    </location>
</feature>
<accession>A0A9X4KNI6</accession>
<feature type="transmembrane region" description="Helical" evidence="1">
    <location>
        <begin position="6"/>
        <end position="27"/>
    </location>
</feature>